<dbReference type="EMBL" id="KN847520">
    <property type="protein sequence ID" value="KIV96764.1"/>
    <property type="molecule type" value="Genomic_DNA"/>
</dbReference>
<dbReference type="Proteomes" id="UP000054302">
    <property type="component" value="Unassembled WGS sequence"/>
</dbReference>
<dbReference type="STRING" id="212818.A0A0D1ZS35"/>
<dbReference type="HOGENOM" id="CLU_045415_0_0_1"/>
<dbReference type="Gene3D" id="3.30.710.10">
    <property type="entry name" value="Potassium Channel Kv1.1, Chain A"/>
    <property type="match status" value="1"/>
</dbReference>
<accession>A0A0D1ZS35</accession>
<gene>
    <name evidence="3" type="ORF">PV10_00585</name>
</gene>
<dbReference type="CDD" id="cd18186">
    <property type="entry name" value="BTB_POZ_ZBTB_KLHL-like"/>
    <property type="match status" value="1"/>
</dbReference>
<dbReference type="SMART" id="SM00225">
    <property type="entry name" value="BTB"/>
    <property type="match status" value="1"/>
</dbReference>
<evidence type="ECO:0000256" key="1">
    <source>
        <dbReference type="SAM" id="MobiDB-lite"/>
    </source>
</evidence>
<feature type="compositionally biased region" description="Acidic residues" evidence="1">
    <location>
        <begin position="189"/>
        <end position="233"/>
    </location>
</feature>
<dbReference type="VEuPathDB" id="FungiDB:PV10_00585"/>
<organism evidence="3 4">
    <name type="scientific">Exophiala mesophila</name>
    <name type="common">Black yeast-like fungus</name>
    <dbReference type="NCBI Taxonomy" id="212818"/>
    <lineage>
        <taxon>Eukaryota</taxon>
        <taxon>Fungi</taxon>
        <taxon>Dikarya</taxon>
        <taxon>Ascomycota</taxon>
        <taxon>Pezizomycotina</taxon>
        <taxon>Eurotiomycetes</taxon>
        <taxon>Chaetothyriomycetidae</taxon>
        <taxon>Chaetothyriales</taxon>
        <taxon>Herpotrichiellaceae</taxon>
        <taxon>Exophiala</taxon>
    </lineage>
</organism>
<feature type="region of interest" description="Disordered" evidence="1">
    <location>
        <begin position="1"/>
        <end position="235"/>
    </location>
</feature>
<dbReference type="PROSITE" id="PS50097">
    <property type="entry name" value="BTB"/>
    <property type="match status" value="1"/>
</dbReference>
<name>A0A0D1ZS35_EXOME</name>
<dbReference type="SUPFAM" id="SSF54695">
    <property type="entry name" value="POZ domain"/>
    <property type="match status" value="1"/>
</dbReference>
<evidence type="ECO:0000259" key="2">
    <source>
        <dbReference type="PROSITE" id="PS50097"/>
    </source>
</evidence>
<protein>
    <recommendedName>
        <fullName evidence="2">BTB domain-containing protein</fullName>
    </recommendedName>
</protein>
<feature type="compositionally biased region" description="Low complexity" evidence="1">
    <location>
        <begin position="76"/>
        <end position="87"/>
    </location>
</feature>
<feature type="compositionally biased region" description="Low complexity" evidence="1">
    <location>
        <begin position="20"/>
        <end position="56"/>
    </location>
</feature>
<dbReference type="GeneID" id="27318430"/>
<reference evidence="3 4" key="1">
    <citation type="submission" date="2015-01" db="EMBL/GenBank/DDBJ databases">
        <title>The Genome Sequence of Exophiala mesophila CBS40295.</title>
        <authorList>
            <consortium name="The Broad Institute Genomics Platform"/>
            <person name="Cuomo C."/>
            <person name="de Hoog S."/>
            <person name="Gorbushina A."/>
            <person name="Stielow B."/>
            <person name="Teixiera M."/>
            <person name="Abouelleil A."/>
            <person name="Chapman S.B."/>
            <person name="Priest M."/>
            <person name="Young S.K."/>
            <person name="Wortman J."/>
            <person name="Nusbaum C."/>
            <person name="Birren B."/>
        </authorList>
    </citation>
    <scope>NUCLEOTIDE SEQUENCE [LARGE SCALE GENOMIC DNA]</scope>
    <source>
        <strain evidence="3 4">CBS 40295</strain>
    </source>
</reference>
<feature type="domain" description="BTB" evidence="2">
    <location>
        <begin position="239"/>
        <end position="309"/>
    </location>
</feature>
<dbReference type="Pfam" id="PF00651">
    <property type="entry name" value="BTB"/>
    <property type="match status" value="1"/>
</dbReference>
<evidence type="ECO:0000313" key="3">
    <source>
        <dbReference type="EMBL" id="KIV96764.1"/>
    </source>
</evidence>
<dbReference type="InterPro" id="IPR000210">
    <property type="entry name" value="BTB/POZ_dom"/>
</dbReference>
<keyword evidence="4" id="KW-1185">Reference proteome</keyword>
<sequence>MSSLAAIMAPSEPVSSTSLPASRPQTQSQTQSQPQTQAQPQPQQRPQSQPQSQQRPMLQPHSQSRPQAHPQPQLRSHSQVQSQQQQPPRSPAPPQSQTQSNSRPQLQSASSASSTSQAQTHSLTQTQTQSQPQSQTQTPTQNQNQNPTPPLAQTRTLRSTVAAAAAASSKEATPTLQGGVIEVKKKVEEAEEDEEDGDPDGDDSLEGEEGDEEGLEEEEDEEDEEDDEDDDIDNFTTSEIVTVFVGHKRKRFFLHRGLICDRSPFMEKCLKKDRFDEGYKNEVYLSEDDPKAFSIIVDWIYRSKIPQRTDPAFDVCDMSAAYGMADKFGMEELQNTIMDHVRMSLGRREGEMCKTPHFAALALTHSSGPPKSPLKRFLVEHMVFHMMKHPKFYQDLRRNEAAKNAVEDLFKIPDLVCYIMRKIWQYQTENWKDPAIVMPDRCCYHVHSTTACHAKQAAVAAKQTRHSGLGGLGMSAGSAAGLHGHTVRPGQGWPGASLGGVWHPGVGW</sequence>
<feature type="compositionally biased region" description="Low complexity" evidence="1">
    <location>
        <begin position="95"/>
        <end position="154"/>
    </location>
</feature>
<dbReference type="OrthoDB" id="1022638at2759"/>
<dbReference type="PANTHER" id="PTHR47843">
    <property type="entry name" value="BTB DOMAIN-CONTAINING PROTEIN-RELATED"/>
    <property type="match status" value="1"/>
</dbReference>
<dbReference type="RefSeq" id="XP_016228338.1">
    <property type="nucleotide sequence ID" value="XM_016364689.1"/>
</dbReference>
<dbReference type="InterPro" id="IPR011333">
    <property type="entry name" value="SKP1/BTB/POZ_sf"/>
</dbReference>
<dbReference type="PANTHER" id="PTHR47843:SF2">
    <property type="entry name" value="BTB DOMAIN-CONTAINING PROTEIN"/>
    <property type="match status" value="1"/>
</dbReference>
<evidence type="ECO:0000313" key="4">
    <source>
        <dbReference type="Proteomes" id="UP000054302"/>
    </source>
</evidence>
<dbReference type="AlphaFoldDB" id="A0A0D1ZS35"/>
<proteinExistence type="predicted"/>